<evidence type="ECO:0000313" key="3">
    <source>
        <dbReference type="Proteomes" id="UP000335636"/>
    </source>
</evidence>
<evidence type="ECO:0000313" key="1">
    <source>
        <dbReference type="EMBL" id="KAF7479004.1"/>
    </source>
</evidence>
<dbReference type="Proteomes" id="UP000662637">
    <property type="component" value="Unassembled WGS sequence"/>
</dbReference>
<proteinExistence type="predicted"/>
<dbReference type="EMBL" id="WJEC01001384">
    <property type="protein sequence ID" value="KAF7479004.1"/>
    <property type="molecule type" value="Genomic_DNA"/>
</dbReference>
<keyword evidence="3" id="KW-1185">Reference proteome</keyword>
<dbReference type="Proteomes" id="UP000335636">
    <property type="component" value="Unassembled WGS sequence"/>
</dbReference>
<accession>A0A5E4BQ33</accession>
<reference evidence="1" key="2">
    <citation type="submission" date="2020-08" db="EMBL/GenBank/DDBJ databases">
        <authorList>
            <person name="Shumante A."/>
            <person name="Zimin A.V."/>
            <person name="Puiu D."/>
            <person name="Salzberg S.L."/>
        </authorList>
    </citation>
    <scope>NUCLEOTIDE SEQUENCE</scope>
    <source>
        <strain evidence="1">WC2-LM</strain>
        <tissue evidence="1">Liver</tissue>
    </source>
</reference>
<name>A0A5E4BQ33_MARMO</name>
<sequence>MEVPAAATESPADQALQPPGVLWRRGCLRGLRGALPSDLRREAAELAALAGPVVSAAAPRCARPTAAAAAVARLGRSLGLL</sequence>
<dbReference type="EMBL" id="CABDUW010000542">
    <property type="protein sequence ID" value="VTJ71170.1"/>
    <property type="molecule type" value="Genomic_DNA"/>
</dbReference>
<gene>
    <name evidence="1" type="ORF">GHT09_009873</name>
    <name evidence="2" type="ORF">MONAX_5E046415</name>
</gene>
<protein>
    <submittedName>
        <fullName evidence="2">Uncharacterized protein</fullName>
    </submittedName>
</protein>
<organism evidence="2 3">
    <name type="scientific">Marmota monax</name>
    <name type="common">Woodchuck</name>
    <dbReference type="NCBI Taxonomy" id="9995"/>
    <lineage>
        <taxon>Eukaryota</taxon>
        <taxon>Metazoa</taxon>
        <taxon>Chordata</taxon>
        <taxon>Craniata</taxon>
        <taxon>Vertebrata</taxon>
        <taxon>Euteleostomi</taxon>
        <taxon>Mammalia</taxon>
        <taxon>Eutheria</taxon>
        <taxon>Euarchontoglires</taxon>
        <taxon>Glires</taxon>
        <taxon>Rodentia</taxon>
        <taxon>Sciuromorpha</taxon>
        <taxon>Sciuridae</taxon>
        <taxon>Xerinae</taxon>
        <taxon>Marmotini</taxon>
        <taxon>Marmota</taxon>
    </lineage>
</organism>
<reference evidence="2 3" key="1">
    <citation type="submission" date="2019-04" db="EMBL/GenBank/DDBJ databases">
        <authorList>
            <person name="Alioto T."/>
            <person name="Alioto T."/>
        </authorList>
    </citation>
    <scope>NUCLEOTIDE SEQUENCE [LARGE SCALE GENOMIC DNA]</scope>
</reference>
<evidence type="ECO:0000313" key="2">
    <source>
        <dbReference type="EMBL" id="VTJ71170.1"/>
    </source>
</evidence>
<dbReference type="AlphaFoldDB" id="A0A5E4BQ33"/>